<dbReference type="InterPro" id="IPR003018">
    <property type="entry name" value="GAF"/>
</dbReference>
<dbReference type="EMBL" id="AP021874">
    <property type="protein sequence ID" value="BBO70127.1"/>
    <property type="molecule type" value="Genomic_DNA"/>
</dbReference>
<accession>A0A5K7YZU1</accession>
<dbReference type="AlphaFoldDB" id="A0A5K7YZU1"/>
<protein>
    <recommendedName>
        <fullName evidence="2">GAF domain-containing protein</fullName>
    </recommendedName>
</protein>
<evidence type="ECO:0000259" key="2">
    <source>
        <dbReference type="SMART" id="SM00065"/>
    </source>
</evidence>
<dbReference type="Gene3D" id="3.30.450.40">
    <property type="match status" value="1"/>
</dbReference>
<feature type="compositionally biased region" description="Basic and acidic residues" evidence="1">
    <location>
        <begin position="199"/>
        <end position="209"/>
    </location>
</feature>
<dbReference type="Pfam" id="PF13185">
    <property type="entry name" value="GAF_2"/>
    <property type="match status" value="1"/>
</dbReference>
<dbReference type="SUPFAM" id="SSF55781">
    <property type="entry name" value="GAF domain-like"/>
    <property type="match status" value="1"/>
</dbReference>
<organism evidence="3 4">
    <name type="scientific">Desulfosarcina alkanivorans</name>
    <dbReference type="NCBI Taxonomy" id="571177"/>
    <lineage>
        <taxon>Bacteria</taxon>
        <taxon>Pseudomonadati</taxon>
        <taxon>Thermodesulfobacteriota</taxon>
        <taxon>Desulfobacteria</taxon>
        <taxon>Desulfobacterales</taxon>
        <taxon>Desulfosarcinaceae</taxon>
        <taxon>Desulfosarcina</taxon>
    </lineage>
</organism>
<evidence type="ECO:0000313" key="4">
    <source>
        <dbReference type="Proteomes" id="UP000427906"/>
    </source>
</evidence>
<feature type="region of interest" description="Disordered" evidence="1">
    <location>
        <begin position="185"/>
        <end position="209"/>
    </location>
</feature>
<dbReference type="OrthoDB" id="9765588at2"/>
<gene>
    <name evidence="3" type="ORF">DSCA_40570</name>
</gene>
<feature type="domain" description="GAF" evidence="2">
    <location>
        <begin position="23"/>
        <end position="169"/>
    </location>
</feature>
<evidence type="ECO:0000256" key="1">
    <source>
        <dbReference type="SAM" id="MobiDB-lite"/>
    </source>
</evidence>
<dbReference type="RefSeq" id="WP_155318098.1">
    <property type="nucleotide sequence ID" value="NZ_AP021874.1"/>
</dbReference>
<dbReference type="KEGG" id="dalk:DSCA_40570"/>
<evidence type="ECO:0000313" key="3">
    <source>
        <dbReference type="EMBL" id="BBO70127.1"/>
    </source>
</evidence>
<name>A0A5K7YZU1_9BACT</name>
<dbReference type="SMART" id="SM00065">
    <property type="entry name" value="GAF"/>
    <property type="match status" value="1"/>
</dbReference>
<sequence length="209" mass="23026">MEKPVINYESLVRITRSISMIRDPEEVVLISVEGVTNALKVKGCTLFLFDKKSDVLSLAGSYGLSREYLDKGPVSALRSISSSLEGGHPVAIYDVNDDPRLQYPDAALKEGIASILSVPIIIGERTIGCLRVYTADPWEFGHNDVNFVQAVAQVVGMALELCRVNKGYKESIDILRAMRDPRTLKSTKRTPYEGVPKSFSKEEMAQSGT</sequence>
<keyword evidence="4" id="KW-1185">Reference proteome</keyword>
<reference evidence="3 4" key="1">
    <citation type="submission" date="2019-11" db="EMBL/GenBank/DDBJ databases">
        <title>Comparative genomics of hydrocarbon-degrading Desulfosarcina strains.</title>
        <authorList>
            <person name="Watanabe M."/>
            <person name="Kojima H."/>
            <person name="Fukui M."/>
        </authorList>
    </citation>
    <scope>NUCLEOTIDE SEQUENCE [LARGE SCALE GENOMIC DNA]</scope>
    <source>
        <strain evidence="3 4">PL12</strain>
    </source>
</reference>
<dbReference type="Proteomes" id="UP000427906">
    <property type="component" value="Chromosome"/>
</dbReference>
<proteinExistence type="predicted"/>
<dbReference type="InterPro" id="IPR029016">
    <property type="entry name" value="GAF-like_dom_sf"/>
</dbReference>